<evidence type="ECO:0000313" key="8">
    <source>
        <dbReference type="EMBL" id="RDV82349.1"/>
    </source>
</evidence>
<accession>A0A3D8P447</accession>
<dbReference type="EMBL" id="QSLN01000011">
    <property type="protein sequence ID" value="RDV82349.1"/>
    <property type="molecule type" value="Genomic_DNA"/>
</dbReference>
<evidence type="ECO:0000313" key="9">
    <source>
        <dbReference type="Proteomes" id="UP000256329"/>
    </source>
</evidence>
<evidence type="ECO:0000256" key="2">
    <source>
        <dbReference type="ARBA" id="ARBA00022475"/>
    </source>
</evidence>
<sequence length="295" mass="32242">MGTFSVPFFIPLLAGAAALCFFYALRLKATVTVFDLAGVPEKPLRERAREFAEGLARRHPWLVRLAGAEDPEEKLRAAGYPWGLMADEYRVLKLAALALALVLFLTGVLAKAWFLLLSLLLAKVPDWWLSVLADEKRRKMKREFLEVASKLSVALAAGLNIAPALEWAARGATSETPLRQELGRALDEVKANRPLNEVLEEFARRTGLLDARRLATLVVGAELYGRPVAGALKDAVRDASERRKAEILAQGRDAEGKMLLVLLVMVFPMALLLVAPMLITLAQSGVFGFGGFPGP</sequence>
<dbReference type="Pfam" id="PF00482">
    <property type="entry name" value="T2SSF"/>
    <property type="match status" value="1"/>
</dbReference>
<evidence type="ECO:0000256" key="3">
    <source>
        <dbReference type="ARBA" id="ARBA00022692"/>
    </source>
</evidence>
<evidence type="ECO:0000256" key="6">
    <source>
        <dbReference type="SAM" id="Phobius"/>
    </source>
</evidence>
<dbReference type="Proteomes" id="UP000256329">
    <property type="component" value="Unassembled WGS sequence"/>
</dbReference>
<dbReference type="Gene3D" id="1.20.81.30">
    <property type="entry name" value="Type II secretion system (T2SS), domain F"/>
    <property type="match status" value="1"/>
</dbReference>
<dbReference type="AlphaFoldDB" id="A0A3D8P447"/>
<dbReference type="InterPro" id="IPR042094">
    <property type="entry name" value="T2SS_GspF_sf"/>
</dbReference>
<keyword evidence="4 6" id="KW-1133">Transmembrane helix</keyword>
<dbReference type="GO" id="GO:0005886">
    <property type="term" value="C:plasma membrane"/>
    <property type="evidence" value="ECO:0007669"/>
    <property type="project" value="UniProtKB-SubCell"/>
</dbReference>
<evidence type="ECO:0000259" key="7">
    <source>
        <dbReference type="Pfam" id="PF00482"/>
    </source>
</evidence>
<keyword evidence="5 6" id="KW-0472">Membrane</keyword>
<gene>
    <name evidence="8" type="ORF">DXX99_08020</name>
</gene>
<reference evidence="8 9" key="1">
    <citation type="submission" date="2018-08" db="EMBL/GenBank/DDBJ databases">
        <title>Form III RuBisCO-mediated autotrophy in Thermodesulfobium bacteria.</title>
        <authorList>
            <person name="Toshchakov S.V."/>
            <person name="Kublanov I.V."/>
            <person name="Frolov E."/>
            <person name="Bonch-Osmolovskaya E.A."/>
            <person name="Tourova T.P."/>
            <person name="Chernych N.A."/>
            <person name="Lebedinsky A.V."/>
        </authorList>
    </citation>
    <scope>NUCLEOTIDE SEQUENCE [LARGE SCALE GENOMIC DNA]</scope>
    <source>
        <strain evidence="8 9">SR</strain>
    </source>
</reference>
<dbReference type="PANTHER" id="PTHR35007">
    <property type="entry name" value="INTEGRAL MEMBRANE PROTEIN-RELATED"/>
    <property type="match status" value="1"/>
</dbReference>
<dbReference type="InterPro" id="IPR018076">
    <property type="entry name" value="T2SS_GspF_dom"/>
</dbReference>
<organism evidence="8 9">
    <name type="scientific">Ammonifex thiophilus</name>
    <dbReference type="NCBI Taxonomy" id="444093"/>
    <lineage>
        <taxon>Bacteria</taxon>
        <taxon>Bacillati</taxon>
        <taxon>Bacillota</taxon>
        <taxon>Clostridia</taxon>
        <taxon>Thermoanaerobacterales</taxon>
        <taxon>Thermoanaerobacteraceae</taxon>
        <taxon>Ammonifex</taxon>
    </lineage>
</organism>
<proteinExistence type="predicted"/>
<evidence type="ECO:0000256" key="1">
    <source>
        <dbReference type="ARBA" id="ARBA00004651"/>
    </source>
</evidence>
<dbReference type="RefSeq" id="WP_115792974.1">
    <property type="nucleotide sequence ID" value="NZ_QSLN01000011.1"/>
</dbReference>
<feature type="transmembrane region" description="Helical" evidence="6">
    <location>
        <begin position="91"/>
        <end position="109"/>
    </location>
</feature>
<name>A0A3D8P447_9THEO</name>
<comment type="subcellular location">
    <subcellularLocation>
        <location evidence="1">Cell membrane</location>
        <topology evidence="1">Multi-pass membrane protein</topology>
    </subcellularLocation>
</comment>
<keyword evidence="9" id="KW-1185">Reference proteome</keyword>
<keyword evidence="2" id="KW-1003">Cell membrane</keyword>
<feature type="domain" description="Type II secretion system protein GspF" evidence="7">
    <location>
        <begin position="150"/>
        <end position="276"/>
    </location>
</feature>
<evidence type="ECO:0000256" key="4">
    <source>
        <dbReference type="ARBA" id="ARBA00022989"/>
    </source>
</evidence>
<feature type="transmembrane region" description="Helical" evidence="6">
    <location>
        <begin position="6"/>
        <end position="25"/>
    </location>
</feature>
<comment type="caution">
    <text evidence="8">The sequence shown here is derived from an EMBL/GenBank/DDBJ whole genome shotgun (WGS) entry which is preliminary data.</text>
</comment>
<dbReference type="PANTHER" id="PTHR35007:SF1">
    <property type="entry name" value="PILUS ASSEMBLY PROTEIN"/>
    <property type="match status" value="1"/>
</dbReference>
<protein>
    <recommendedName>
        <fullName evidence="7">Type II secretion system protein GspF domain-containing protein</fullName>
    </recommendedName>
</protein>
<feature type="transmembrane region" description="Helical" evidence="6">
    <location>
        <begin position="259"/>
        <end position="279"/>
    </location>
</feature>
<evidence type="ECO:0000256" key="5">
    <source>
        <dbReference type="ARBA" id="ARBA00023136"/>
    </source>
</evidence>
<keyword evidence="3 6" id="KW-0812">Transmembrane</keyword>
<dbReference type="OrthoDB" id="1725203at2"/>